<dbReference type="InterPro" id="IPR036856">
    <property type="entry name" value="Ald_Oxase/Xan_DH_a/b_sf"/>
</dbReference>
<keyword evidence="4" id="KW-0560">Oxidoreductase</keyword>
<dbReference type="Pfam" id="PF03450">
    <property type="entry name" value="CO_deh_flav_C"/>
    <property type="match status" value="1"/>
</dbReference>
<sequence>MNDVRLTEEGIRIGPALTFTDLRDILKELSEKLTDEKKRYFPAILYLVRHYGADQIRNLATLGGSLINSRSNYDLPTLLAAVGASIEITSVNETRTVKYNGNLDLAPEEIITSIILPYSTEDEYLEFFKVAGRRTFSLCTGNGGLFVKFSKGSNTVESFRLCFGGFGGSMITADKSAEKATGREFNEVLLSDLLSSISEELQAKAAGTKSDPDYHVKLASGFLFKFYISVLTQRNGLSTPEETGSAIEPLTKIPYESTQIYENVPGDQELTDAVGRPVPSVSSQGMVSGEAIYIDDMPKFENELIIGLVTSSRCHATITDVDVSRALQMPGVRGFIDHRDVPGDNHWGPLLPDEEVFASKEVTYVGCVIGAIVADTREHVKLATKAVTIKYKDLDAVVSIQDAIKKESFYPFQEELVAGDVIEGFRLSDHVIEGEFETGRQEHFYMETQSTIAVPRTENNEMEVFVGTQDLTSTQSSLSKILRVPFNKIVVRTKRLGGSFGGKVTSQLHASGPAVVAAYKLRRPIRCILSREDDMLITGKRHAYYVKYKAGFDNSGKIKAVEAELYADGGHSVDYTPMVLEHTMLLFESTYKISNLKLNGRVCKTNTATGTAMRGFGNVQAAVMMEEIIFRISIALQVSQAQVRHVNHLKEGDVLSYGMSLKNCTIGECWDKCAMDSRFEARVQAVQQFNKQNRWKKRGVTMTSCRFGIGFPKRFMMQVASRALGAPMEKIFINETSTQTVPNTMATGGSTGADICGPAVIDACTKLKERLAPFKDKIPDGNWERWVLAAYFERVQLSVTGFYKAKKDADFDLKKKTGQPSDYFTYGVACSEVELDCLTGESQVLQTDIVMDVGKSLNPTIDIGQIEGAFIQGLGMMTSEKVITADDGRMVNCSPLSYKIPNVSGIPRKFNVTLLKNENAVTHLYSSKGIGEPSLLLATSVFMAIKAAIQEARQEIGLSGYFRLDCPATVEQIRLACGDQLVGTMTSENRSCYHDIEVHYRGIRVYILVYYMTSNITRVKLYKAIHSGSYLTETKELFFLDLLL</sequence>
<name>A0ABD3TLD3_SINWO</name>
<comment type="cofactor">
    <cofactor evidence="9">
        <name>Mo-molybdopterin</name>
        <dbReference type="ChEBI" id="CHEBI:71302"/>
    </cofactor>
    <text evidence="9">Binds 1 Mo-molybdopterin (Mo-MPT) cofactor per subunit.</text>
</comment>
<evidence type="ECO:0000313" key="11">
    <source>
        <dbReference type="EMBL" id="KAL3836928.1"/>
    </source>
</evidence>
<keyword evidence="12" id="KW-1185">Reference proteome</keyword>
<dbReference type="FunFam" id="3.30.365.10:FF:000004">
    <property type="entry name" value="Xanthine dehydrogenase oxidase"/>
    <property type="match status" value="1"/>
</dbReference>
<dbReference type="Pfam" id="PF02738">
    <property type="entry name" value="MoCoBD_1"/>
    <property type="match status" value="1"/>
</dbReference>
<evidence type="ECO:0000256" key="9">
    <source>
        <dbReference type="PIRSR" id="PIRSR000127-3"/>
    </source>
</evidence>
<dbReference type="Gene3D" id="3.30.390.50">
    <property type="entry name" value="CO dehydrogenase flavoprotein, C-terminal domain"/>
    <property type="match status" value="1"/>
</dbReference>
<dbReference type="Gene3D" id="3.30.465.10">
    <property type="match status" value="1"/>
</dbReference>
<dbReference type="InterPro" id="IPR046867">
    <property type="entry name" value="AldOxase/xan_DH_MoCoBD2"/>
</dbReference>
<dbReference type="SUPFAM" id="SSF56003">
    <property type="entry name" value="Molybdenum cofactor-binding domain"/>
    <property type="match status" value="1"/>
</dbReference>
<dbReference type="Pfam" id="PF00941">
    <property type="entry name" value="FAD_binding_5"/>
    <property type="match status" value="1"/>
</dbReference>
<feature type="binding site" evidence="9">
    <location>
        <position position="614"/>
    </location>
    <ligand>
        <name>Mo-molybdopterin</name>
        <dbReference type="ChEBI" id="CHEBI:71302"/>
    </ligand>
    <ligandPart>
        <name>Mo</name>
        <dbReference type="ChEBI" id="CHEBI:28685"/>
    </ligandPart>
</feature>
<feature type="active site" description="Proton acceptor" evidence="7">
    <location>
        <position position="932"/>
    </location>
</feature>
<accession>A0ABD3TLD3</accession>
<dbReference type="SMART" id="SM01092">
    <property type="entry name" value="CO_deh_flav_C"/>
    <property type="match status" value="1"/>
</dbReference>
<feature type="binding site" evidence="9">
    <location>
        <position position="749"/>
    </location>
    <ligand>
        <name>Mo-molybdopterin</name>
        <dbReference type="ChEBI" id="CHEBI:71302"/>
    </ligand>
    <ligandPart>
        <name>Mo</name>
        <dbReference type="ChEBI" id="CHEBI:28685"/>
    </ligandPart>
</feature>
<evidence type="ECO:0000256" key="8">
    <source>
        <dbReference type="PIRSR" id="PIRSR000127-2"/>
    </source>
</evidence>
<dbReference type="InterPro" id="IPR008274">
    <property type="entry name" value="AldOxase/xan_DH_MoCoBD1"/>
</dbReference>
<dbReference type="InterPro" id="IPR036683">
    <property type="entry name" value="CO_DH_flav_C_dom_sf"/>
</dbReference>
<dbReference type="FunFam" id="3.30.365.10:FF:000001">
    <property type="entry name" value="Xanthine dehydrogenase oxidase"/>
    <property type="match status" value="1"/>
</dbReference>
<comment type="cofactor">
    <cofactor evidence="1 8">
        <name>FAD</name>
        <dbReference type="ChEBI" id="CHEBI:57692"/>
    </cofactor>
</comment>
<dbReference type="InterPro" id="IPR000674">
    <property type="entry name" value="Ald_Oxase/Xan_DH_a/b"/>
</dbReference>
<dbReference type="InterPro" id="IPR037165">
    <property type="entry name" value="AldOxase/xan_DH_Mopterin-bd_sf"/>
</dbReference>
<keyword evidence="8" id="KW-0285">Flavoprotein</keyword>
<proteinExistence type="inferred from homology"/>
<dbReference type="SUPFAM" id="SSF55447">
    <property type="entry name" value="CO dehydrogenase flavoprotein C-terminal domain-like"/>
    <property type="match status" value="1"/>
</dbReference>
<feature type="binding site" evidence="9">
    <location>
        <position position="500"/>
    </location>
    <ligand>
        <name>Mo-molybdopterin</name>
        <dbReference type="ChEBI" id="CHEBI:71302"/>
    </ligand>
    <ligandPart>
        <name>Mo</name>
        <dbReference type="ChEBI" id="CHEBI:28685"/>
    </ligandPart>
</feature>
<dbReference type="Pfam" id="PF01315">
    <property type="entry name" value="Ald_Xan_dh_C"/>
    <property type="match status" value="1"/>
</dbReference>
<dbReference type="InterPro" id="IPR016169">
    <property type="entry name" value="FAD-bd_PCMH_sub2"/>
</dbReference>
<keyword evidence="9" id="KW-0500">Molybdenum</keyword>
<dbReference type="SMART" id="SM01008">
    <property type="entry name" value="Ald_Xan_dh_C"/>
    <property type="match status" value="1"/>
</dbReference>
<feature type="domain" description="FAD-binding PCMH-type" evidence="10">
    <location>
        <begin position="1"/>
        <end position="121"/>
    </location>
</feature>
<feature type="binding site" evidence="9">
    <location>
        <position position="469"/>
    </location>
    <ligand>
        <name>Mo-molybdopterin</name>
        <dbReference type="ChEBI" id="CHEBI:71302"/>
    </ligand>
    <ligandPart>
        <name>Mo</name>
        <dbReference type="ChEBI" id="CHEBI:28685"/>
    </ligandPart>
</feature>
<dbReference type="SUPFAM" id="SSF54665">
    <property type="entry name" value="CO dehydrogenase molybdoprotein N-domain-like"/>
    <property type="match status" value="1"/>
</dbReference>
<comment type="caution">
    <text evidence="11">The sequence shown here is derived from an EMBL/GenBank/DDBJ whole genome shotgun (WGS) entry which is preliminary data.</text>
</comment>
<dbReference type="GO" id="GO:0051537">
    <property type="term" value="F:2 iron, 2 sulfur cluster binding"/>
    <property type="evidence" value="ECO:0007669"/>
    <property type="project" value="UniProtKB-KW"/>
</dbReference>
<dbReference type="Gene3D" id="3.30.365.10">
    <property type="entry name" value="Aldehyde oxidase/xanthine dehydrogenase, molybdopterin binding domain"/>
    <property type="match status" value="4"/>
</dbReference>
<protein>
    <recommendedName>
        <fullName evidence="10">FAD-binding PCMH-type domain-containing protein</fullName>
    </recommendedName>
</protein>
<dbReference type="FunFam" id="3.90.1170.50:FF:000001">
    <property type="entry name" value="Aldehyde oxidase 1"/>
    <property type="match status" value="1"/>
</dbReference>
<dbReference type="GO" id="GO:0016491">
    <property type="term" value="F:oxidoreductase activity"/>
    <property type="evidence" value="ECO:0007669"/>
    <property type="project" value="UniProtKB-KW"/>
</dbReference>
<dbReference type="Gene3D" id="3.90.1170.50">
    <property type="entry name" value="Aldehyde oxidase/xanthine dehydrogenase, a/b hammerhead"/>
    <property type="match status" value="1"/>
</dbReference>
<organism evidence="11 12">
    <name type="scientific">Sinanodonta woodiana</name>
    <name type="common">Chinese pond mussel</name>
    <name type="synonym">Anodonta woodiana</name>
    <dbReference type="NCBI Taxonomy" id="1069815"/>
    <lineage>
        <taxon>Eukaryota</taxon>
        <taxon>Metazoa</taxon>
        <taxon>Spiralia</taxon>
        <taxon>Lophotrochozoa</taxon>
        <taxon>Mollusca</taxon>
        <taxon>Bivalvia</taxon>
        <taxon>Autobranchia</taxon>
        <taxon>Heteroconchia</taxon>
        <taxon>Palaeoheterodonta</taxon>
        <taxon>Unionida</taxon>
        <taxon>Unionoidea</taxon>
        <taxon>Unionidae</taxon>
        <taxon>Unioninae</taxon>
        <taxon>Sinanodonta</taxon>
    </lineage>
</organism>
<evidence type="ECO:0000256" key="3">
    <source>
        <dbReference type="ARBA" id="ARBA00022714"/>
    </source>
</evidence>
<keyword evidence="9" id="KW-0479">Metal-binding</keyword>
<dbReference type="InterPro" id="IPR036318">
    <property type="entry name" value="FAD-bd_PCMH-like_sf"/>
</dbReference>
<dbReference type="PANTHER" id="PTHR45444:SF3">
    <property type="entry name" value="XANTHINE DEHYDROGENASE"/>
    <property type="match status" value="1"/>
</dbReference>
<gene>
    <name evidence="11" type="ORF">ACJMK2_022334</name>
</gene>
<keyword evidence="3" id="KW-0001">2Fe-2S</keyword>
<feature type="binding site" evidence="8">
    <location>
        <position position="129"/>
    </location>
    <ligand>
        <name>FAD</name>
        <dbReference type="ChEBI" id="CHEBI:57692"/>
    </ligand>
</feature>
<dbReference type="InterPro" id="IPR002346">
    <property type="entry name" value="Mopterin_DH_FAD-bd"/>
</dbReference>
<dbReference type="PIRSF" id="PIRSF000127">
    <property type="entry name" value="Xanthine_DH"/>
    <property type="match status" value="1"/>
</dbReference>
<dbReference type="Pfam" id="PF20256">
    <property type="entry name" value="MoCoBD_2"/>
    <property type="match status" value="1"/>
</dbReference>
<comment type="similarity">
    <text evidence="2">Belongs to the xanthine dehydrogenase family.</text>
</comment>
<comment type="cofactor">
    <cofactor evidence="6">
        <name>[2Fe-2S] cluster</name>
        <dbReference type="ChEBI" id="CHEBI:190135"/>
    </cofactor>
</comment>
<evidence type="ECO:0000256" key="6">
    <source>
        <dbReference type="ARBA" id="ARBA00034078"/>
    </source>
</evidence>
<evidence type="ECO:0000256" key="2">
    <source>
        <dbReference type="ARBA" id="ARBA00006849"/>
    </source>
</evidence>
<dbReference type="SUPFAM" id="SSF56176">
    <property type="entry name" value="FAD-binding/transporter-associated domain-like"/>
    <property type="match status" value="1"/>
</dbReference>
<dbReference type="PROSITE" id="PS51387">
    <property type="entry name" value="FAD_PCMH"/>
    <property type="match status" value="1"/>
</dbReference>
<dbReference type="InterPro" id="IPR005107">
    <property type="entry name" value="CO_DH_flav_C"/>
</dbReference>
<evidence type="ECO:0000256" key="1">
    <source>
        <dbReference type="ARBA" id="ARBA00001974"/>
    </source>
</evidence>
<keyword evidence="5" id="KW-0411">Iron-sulfur</keyword>
<dbReference type="PANTHER" id="PTHR45444">
    <property type="entry name" value="XANTHINE DEHYDROGENASE"/>
    <property type="match status" value="1"/>
</dbReference>
<dbReference type="InterPro" id="IPR016208">
    <property type="entry name" value="Ald_Oxase/xanthine_DH-like"/>
</dbReference>
<keyword evidence="3" id="KW-0408">Iron</keyword>
<dbReference type="Proteomes" id="UP001634394">
    <property type="component" value="Unassembled WGS sequence"/>
</dbReference>
<dbReference type="InterPro" id="IPR016166">
    <property type="entry name" value="FAD-bd_PCMH"/>
</dbReference>
<evidence type="ECO:0000259" key="10">
    <source>
        <dbReference type="PROSITE" id="PS51387"/>
    </source>
</evidence>
<dbReference type="AlphaFoldDB" id="A0ABD3TLD3"/>
<evidence type="ECO:0000256" key="4">
    <source>
        <dbReference type="ARBA" id="ARBA00023002"/>
    </source>
</evidence>
<reference evidence="11 12" key="1">
    <citation type="submission" date="2024-11" db="EMBL/GenBank/DDBJ databases">
        <title>Chromosome-level genome assembly of the freshwater bivalve Anodonta woodiana.</title>
        <authorList>
            <person name="Chen X."/>
        </authorList>
    </citation>
    <scope>NUCLEOTIDE SEQUENCE [LARGE SCALE GENOMIC DNA]</scope>
    <source>
        <strain evidence="11">MN2024</strain>
        <tissue evidence="11">Gills</tissue>
    </source>
</reference>
<keyword evidence="8" id="KW-0274">FAD</keyword>
<evidence type="ECO:0000256" key="7">
    <source>
        <dbReference type="PIRSR" id="PIRSR000127-1"/>
    </source>
</evidence>
<dbReference type="EMBL" id="JBJQND010000018">
    <property type="protein sequence ID" value="KAL3836928.1"/>
    <property type="molecule type" value="Genomic_DNA"/>
</dbReference>
<feature type="binding site" evidence="8">
    <location>
        <position position="74"/>
    </location>
    <ligand>
        <name>FAD</name>
        <dbReference type="ChEBI" id="CHEBI:57692"/>
    </ligand>
</feature>
<evidence type="ECO:0000256" key="5">
    <source>
        <dbReference type="ARBA" id="ARBA00023014"/>
    </source>
</evidence>
<evidence type="ECO:0000313" key="12">
    <source>
        <dbReference type="Proteomes" id="UP001634394"/>
    </source>
</evidence>
<feature type="binding site" evidence="8">
    <location>
        <position position="616"/>
    </location>
    <ligand>
        <name>substrate</name>
    </ligand>
</feature>